<organism evidence="12 13">
    <name type="scientific">Pseudomonas caricapapayae</name>
    <dbReference type="NCBI Taxonomy" id="46678"/>
    <lineage>
        <taxon>Bacteria</taxon>
        <taxon>Pseudomonadati</taxon>
        <taxon>Pseudomonadota</taxon>
        <taxon>Gammaproteobacteria</taxon>
        <taxon>Pseudomonadales</taxon>
        <taxon>Pseudomonadaceae</taxon>
        <taxon>Pseudomonas</taxon>
    </lineage>
</organism>
<comment type="cofactor">
    <cofactor evidence="1">
        <name>FMN</name>
        <dbReference type="ChEBI" id="CHEBI:58210"/>
    </cofactor>
</comment>
<evidence type="ECO:0000256" key="4">
    <source>
        <dbReference type="ARBA" id="ARBA00022630"/>
    </source>
</evidence>
<evidence type="ECO:0000256" key="9">
    <source>
        <dbReference type="ARBA" id="ARBA00023014"/>
    </source>
</evidence>
<evidence type="ECO:0000256" key="7">
    <source>
        <dbReference type="ARBA" id="ARBA00023002"/>
    </source>
</evidence>
<evidence type="ECO:0000256" key="8">
    <source>
        <dbReference type="ARBA" id="ARBA00023004"/>
    </source>
</evidence>
<keyword evidence="7" id="KW-0560">Oxidoreductase</keyword>
<dbReference type="PRINTS" id="PR00368">
    <property type="entry name" value="FADPNR"/>
</dbReference>
<accession>A0A3M6EES2</accession>
<gene>
    <name evidence="12" type="ORF">ALP05_00434</name>
</gene>
<evidence type="ECO:0000256" key="5">
    <source>
        <dbReference type="ARBA" id="ARBA00022643"/>
    </source>
</evidence>
<dbReference type="Proteomes" id="UP000269872">
    <property type="component" value="Unassembled WGS sequence"/>
</dbReference>
<feature type="domain" description="FAD/NAD(P)-binding" evidence="11">
    <location>
        <begin position="379"/>
        <end position="643"/>
    </location>
</feature>
<keyword evidence="8" id="KW-0408">Iron</keyword>
<protein>
    <submittedName>
        <fullName evidence="12">2,4-dienoyl-CoA reductase FadH</fullName>
    </submittedName>
</protein>
<dbReference type="GO" id="GO:0046872">
    <property type="term" value="F:metal ion binding"/>
    <property type="evidence" value="ECO:0007669"/>
    <property type="project" value="UniProtKB-KW"/>
</dbReference>
<dbReference type="EMBL" id="RBUY01000249">
    <property type="protein sequence ID" value="RMV66858.1"/>
    <property type="molecule type" value="Genomic_DNA"/>
</dbReference>
<proteinExistence type="inferred from homology"/>
<sequence length="679" mass="73069">MTAAHYPHLLAPLDLGFTTLRNRTLMGSMHTGLEERPGGFERMAAYFAERARGGVGLMVTGGIAPNEEGGVYDGAAKLTNAEEADRHRVVTRAVHDAGGKICLQILHAGRYAYSRKQVAPSAIQAPINPFTPHELDEEGIEKQIADFVTCSTLARSAGYDGVEIMGSEGYFINQFLAAHTNHRTDRWGGSYENRMRLAVEIVTRVREAVGAEFIIIFRLSMLDLVEGGSTWEEIVQLAKAVEQAGATLINTGIGWHEARIPTIATKVPRAAFSKVTAKLRGSVKVPLITTNRINTPEVAERILSEGDADMVSMARPFLADPEFVNKAAAGHAERINTCIGCNQACLDHTFGGKLTSCLVNPRACHETELNYLPTLQIKKIAVVGAGPAGLAAATVAAQRGHEVTLFDSASEIGGQFNIAKRVPGKEEFSETLRYFRNKVQETGVQLRLGTRVKAGDLLEAGFDEVILATGIAPRTPAIPGIDNPKVLSYLDVILQRKPVGHCVAVIGAGGIGFDVSEFLVHQGVATSLDREAFWKEWGIDTTLQARGGVAGVKPEVHAPARQVFLLQRKSSKVGDGLGKTTGWIHRTGLKNKQVQMLNSVQYLKIDDAGLHIRIGEDGEEKLLAVDNIVICAGQDPLRELYDDLLAAGQSVHLIGGADVAAELDAKRAINQGSRLAAAL</sequence>
<feature type="domain" description="NADH:flavin oxidoreductase/NADH oxidase N-terminal" evidence="10">
    <location>
        <begin position="9"/>
        <end position="331"/>
    </location>
</feature>
<dbReference type="SUPFAM" id="SSF51395">
    <property type="entry name" value="FMN-linked oxidoreductases"/>
    <property type="match status" value="1"/>
</dbReference>
<keyword evidence="5" id="KW-0288">FMN</keyword>
<evidence type="ECO:0000256" key="6">
    <source>
        <dbReference type="ARBA" id="ARBA00022723"/>
    </source>
</evidence>
<dbReference type="SUPFAM" id="SSF51905">
    <property type="entry name" value="FAD/NAD(P)-binding domain"/>
    <property type="match status" value="1"/>
</dbReference>
<dbReference type="Pfam" id="PF00724">
    <property type="entry name" value="Oxidored_FMN"/>
    <property type="match status" value="1"/>
</dbReference>
<dbReference type="InterPro" id="IPR036188">
    <property type="entry name" value="FAD/NAD-bd_sf"/>
</dbReference>
<dbReference type="AlphaFoldDB" id="A0A3M6EES2"/>
<dbReference type="GO" id="GO:0033543">
    <property type="term" value="P:fatty acid beta-oxidation, unsaturated, even number, reductase/isomerase pathway"/>
    <property type="evidence" value="ECO:0007669"/>
    <property type="project" value="TreeGrafter"/>
</dbReference>
<dbReference type="GO" id="GO:0010181">
    <property type="term" value="F:FMN binding"/>
    <property type="evidence" value="ECO:0007669"/>
    <property type="project" value="InterPro"/>
</dbReference>
<keyword evidence="6" id="KW-0479">Metal-binding</keyword>
<dbReference type="Gene3D" id="3.20.20.70">
    <property type="entry name" value="Aldolase class I"/>
    <property type="match status" value="1"/>
</dbReference>
<dbReference type="GO" id="GO:0051536">
    <property type="term" value="F:iron-sulfur cluster binding"/>
    <property type="evidence" value="ECO:0007669"/>
    <property type="project" value="UniProtKB-KW"/>
</dbReference>
<keyword evidence="4" id="KW-0285">Flavoprotein</keyword>
<dbReference type="SUPFAM" id="SSF51971">
    <property type="entry name" value="Nucleotide-binding domain"/>
    <property type="match status" value="1"/>
</dbReference>
<comment type="cofactor">
    <cofactor evidence="2">
        <name>[4Fe-4S] cluster</name>
        <dbReference type="ChEBI" id="CHEBI:49883"/>
    </cofactor>
</comment>
<dbReference type="PRINTS" id="PR00411">
    <property type="entry name" value="PNDRDTASEI"/>
</dbReference>
<evidence type="ECO:0000256" key="1">
    <source>
        <dbReference type="ARBA" id="ARBA00001917"/>
    </source>
</evidence>
<dbReference type="InterPro" id="IPR023753">
    <property type="entry name" value="FAD/NAD-binding_dom"/>
</dbReference>
<evidence type="ECO:0000313" key="12">
    <source>
        <dbReference type="EMBL" id="RMV66858.1"/>
    </source>
</evidence>
<dbReference type="CDD" id="cd02930">
    <property type="entry name" value="DCR_FMN"/>
    <property type="match status" value="1"/>
</dbReference>
<keyword evidence="9" id="KW-0411">Iron-sulfur</keyword>
<comment type="caution">
    <text evidence="12">The sequence shown here is derived from an EMBL/GenBank/DDBJ whole genome shotgun (WGS) entry which is preliminary data.</text>
</comment>
<dbReference type="FunFam" id="3.20.20.70:FF:000082">
    <property type="entry name" value="NADPH-dependent 2,4-dienoyl-CoA reductase"/>
    <property type="match status" value="1"/>
</dbReference>
<dbReference type="Pfam" id="PF07992">
    <property type="entry name" value="Pyr_redox_2"/>
    <property type="match status" value="1"/>
</dbReference>
<dbReference type="GO" id="GO:0008670">
    <property type="term" value="F:2,4-dienoyl-CoA reductase (NADPH) activity"/>
    <property type="evidence" value="ECO:0007669"/>
    <property type="project" value="TreeGrafter"/>
</dbReference>
<dbReference type="Gene3D" id="3.50.50.60">
    <property type="entry name" value="FAD/NAD(P)-binding domain"/>
    <property type="match status" value="1"/>
</dbReference>
<reference evidence="12 13" key="1">
    <citation type="submission" date="2018-08" db="EMBL/GenBank/DDBJ databases">
        <title>Recombination of ecologically and evolutionarily significant loci maintains genetic cohesion in the Pseudomonas syringae species complex.</title>
        <authorList>
            <person name="Dillon M."/>
            <person name="Thakur S."/>
            <person name="Almeida R.N.D."/>
            <person name="Weir B.S."/>
            <person name="Guttman D.S."/>
        </authorList>
    </citation>
    <scope>NUCLEOTIDE SEQUENCE [LARGE SCALE GENOMIC DNA]</scope>
    <source>
        <strain evidence="12 13">ICMP 7496</strain>
    </source>
</reference>
<dbReference type="Gene3D" id="3.40.50.720">
    <property type="entry name" value="NAD(P)-binding Rossmann-like Domain"/>
    <property type="match status" value="1"/>
</dbReference>
<name>A0A3M6EES2_9PSED</name>
<dbReference type="PANTHER" id="PTHR42917:SF2">
    <property type="entry name" value="2,4-DIENOYL-COA REDUCTASE [(2E)-ENOYL-COA-PRODUCING]"/>
    <property type="match status" value="1"/>
</dbReference>
<dbReference type="InterPro" id="IPR051793">
    <property type="entry name" value="NADH:flavin_oxidoreductase"/>
</dbReference>
<dbReference type="FunFam" id="3.50.50.60:FF:000113">
    <property type="entry name" value="NADPH-dependent 2,4-dienoyl-CoA reductase"/>
    <property type="match status" value="1"/>
</dbReference>
<evidence type="ECO:0000256" key="3">
    <source>
        <dbReference type="ARBA" id="ARBA00011048"/>
    </source>
</evidence>
<evidence type="ECO:0000259" key="11">
    <source>
        <dbReference type="Pfam" id="PF07992"/>
    </source>
</evidence>
<dbReference type="PANTHER" id="PTHR42917">
    <property type="entry name" value="2,4-DIENOYL-COA REDUCTASE"/>
    <property type="match status" value="1"/>
</dbReference>
<comment type="similarity">
    <text evidence="3">In the N-terminal section; belongs to the NADH:flavin oxidoreductase/NADH oxidase family.</text>
</comment>
<evidence type="ECO:0000256" key="2">
    <source>
        <dbReference type="ARBA" id="ARBA00001966"/>
    </source>
</evidence>
<dbReference type="InterPro" id="IPR013785">
    <property type="entry name" value="Aldolase_TIM"/>
</dbReference>
<dbReference type="RefSeq" id="WP_122341999.1">
    <property type="nucleotide sequence ID" value="NZ_RBUY01000249.1"/>
</dbReference>
<evidence type="ECO:0000259" key="10">
    <source>
        <dbReference type="Pfam" id="PF00724"/>
    </source>
</evidence>
<evidence type="ECO:0000313" key="13">
    <source>
        <dbReference type="Proteomes" id="UP000269872"/>
    </source>
</evidence>
<dbReference type="InterPro" id="IPR001155">
    <property type="entry name" value="OxRdtase_FMN_N"/>
</dbReference>